<name>A0A1U8LC81_GOSHI</name>
<protein>
    <submittedName>
        <fullName evidence="2">Uncharacterized protein isoform X1</fullName>
    </submittedName>
</protein>
<organism evidence="1 2">
    <name type="scientific">Gossypium hirsutum</name>
    <name type="common">Upland cotton</name>
    <name type="synonym">Gossypium mexicanum</name>
    <dbReference type="NCBI Taxonomy" id="3635"/>
    <lineage>
        <taxon>Eukaryota</taxon>
        <taxon>Viridiplantae</taxon>
        <taxon>Streptophyta</taxon>
        <taxon>Embryophyta</taxon>
        <taxon>Tracheophyta</taxon>
        <taxon>Spermatophyta</taxon>
        <taxon>Magnoliopsida</taxon>
        <taxon>eudicotyledons</taxon>
        <taxon>Gunneridae</taxon>
        <taxon>Pentapetalae</taxon>
        <taxon>rosids</taxon>
        <taxon>malvids</taxon>
        <taxon>Malvales</taxon>
        <taxon>Malvaceae</taxon>
        <taxon>Malvoideae</taxon>
        <taxon>Gossypium</taxon>
    </lineage>
</organism>
<reference evidence="1" key="1">
    <citation type="journal article" date="2020" name="Nat. Genet.">
        <title>Genomic diversifications of five Gossypium allopolyploid species and their impact on cotton improvement.</title>
        <authorList>
            <person name="Chen Z.J."/>
            <person name="Sreedasyam A."/>
            <person name="Ando A."/>
            <person name="Song Q."/>
            <person name="De Santiago L.M."/>
            <person name="Hulse-Kemp A.M."/>
            <person name="Ding M."/>
            <person name="Ye W."/>
            <person name="Kirkbride R.C."/>
            <person name="Jenkins J."/>
            <person name="Plott C."/>
            <person name="Lovell J."/>
            <person name="Lin Y.M."/>
            <person name="Vaughn R."/>
            <person name="Liu B."/>
            <person name="Simpson S."/>
            <person name="Scheffler B.E."/>
            <person name="Wen L."/>
            <person name="Saski C.A."/>
            <person name="Grover C.E."/>
            <person name="Hu G."/>
            <person name="Conover J.L."/>
            <person name="Carlson J.W."/>
            <person name="Shu S."/>
            <person name="Boston L.B."/>
            <person name="Williams M."/>
            <person name="Peterson D.G."/>
            <person name="McGee K."/>
            <person name="Jones D.C."/>
            <person name="Wendel J.F."/>
            <person name="Stelly D.M."/>
            <person name="Grimwood J."/>
            <person name="Schmutz J."/>
        </authorList>
    </citation>
    <scope>NUCLEOTIDE SEQUENCE [LARGE SCALE GENOMIC DNA]</scope>
    <source>
        <strain evidence="1">cv. TM-1</strain>
    </source>
</reference>
<dbReference type="SUPFAM" id="SSF52047">
    <property type="entry name" value="RNI-like"/>
    <property type="match status" value="1"/>
</dbReference>
<dbReference type="Gene3D" id="3.80.10.10">
    <property type="entry name" value="Ribonuclease Inhibitor"/>
    <property type="match status" value="2"/>
</dbReference>
<dbReference type="GeneID" id="107924711"/>
<reference evidence="2" key="2">
    <citation type="submission" date="2025-08" db="UniProtKB">
        <authorList>
            <consortium name="RefSeq"/>
        </authorList>
    </citation>
    <scope>IDENTIFICATION</scope>
</reference>
<dbReference type="SMR" id="A0A1U8LC81"/>
<dbReference type="PaxDb" id="3635-A0A1U8LC81"/>
<dbReference type="SMART" id="SM00368">
    <property type="entry name" value="LRR_RI"/>
    <property type="match status" value="4"/>
</dbReference>
<keyword evidence="1" id="KW-1185">Reference proteome</keyword>
<dbReference type="Pfam" id="PF13516">
    <property type="entry name" value="LRR_6"/>
    <property type="match status" value="3"/>
</dbReference>
<dbReference type="PANTHER" id="PTHR47818">
    <property type="entry name" value="RNI-LIKE SUPERFAMILY PROTEIN"/>
    <property type="match status" value="1"/>
</dbReference>
<evidence type="ECO:0000313" key="2">
    <source>
        <dbReference type="RefSeq" id="XP_016710759.2"/>
    </source>
</evidence>
<sequence length="651" mass="72344">MIINSKTDKKKALSIHFIDKSGTRRANTSYVNYSPIDPKLSEWRMVNVPSLVSLSIDALKKELIHGDDLLPHVYELPLELFNSLVECLPPLALQKLQSEMPFKNYDDYGPSSDDLKMGRKRGRYGNFDTAWKALFKFRWPDLVECVKPVDWQQIYWETHVQNCLDEAAEIALLPSFIGCLGEIQILENILQYIGYVDDMSNLASDYLKLSYHCQQFGCYARRLRLQNVLCVLESCQLLKKSNLQSLVVQWIRSSEHVAGLCKLLNQNSRTLTSLEFVHCKISSTYMDTICGSLCSSGAETHQIHHFSISSSSFDEIDPVSLAHSLASFLSSGRSLRSLKLCDNNLDRNFAKSVFSTLLDSSCSLTSFDLSENNISGWLSIFNWKSNAFLSSSGVTKSLQSLRILKLGGNNLQKDDAGNLRYVLVQMPSLEILDLSDNPIEDDGIRSAKSLIPYFAEASKSCSPLTDLNLGSCELSSDGVILLLDVLSTLARPLNYLSLADNGLGSQVAEALGKFWGTSIQVLNVEGIGLGPSGFRKLRDIRMENLKLVKLNISKNRGGIETAKFLSKLILHAPKLVAVNAAYNLMPAESLPLICSALKTAKGHVEQVDLRGNICEYQPSHDTMLAEFQHNGKPILILPSSVALNVPYDDDP</sequence>
<dbReference type="InterPro" id="IPR001611">
    <property type="entry name" value="Leu-rich_rpt"/>
</dbReference>
<dbReference type="AlphaFoldDB" id="A0A1U8LC81"/>
<proteinExistence type="predicted"/>
<dbReference type="Proteomes" id="UP000818029">
    <property type="component" value="Chromosome A11"/>
</dbReference>
<gene>
    <name evidence="2" type="primary">LOC107924711</name>
</gene>
<dbReference type="STRING" id="3635.A0A1U8LC81"/>
<evidence type="ECO:0000313" key="1">
    <source>
        <dbReference type="Proteomes" id="UP000818029"/>
    </source>
</evidence>
<dbReference type="KEGG" id="ghi:107924711"/>
<dbReference type="InterPro" id="IPR032675">
    <property type="entry name" value="LRR_dom_sf"/>
</dbReference>
<dbReference type="RefSeq" id="XP_016710759.2">
    <property type="nucleotide sequence ID" value="XM_016855270.2"/>
</dbReference>
<dbReference type="PANTHER" id="PTHR47818:SF2">
    <property type="entry name" value="F-BOX DOMAIN-CONTAINING PROTEIN"/>
    <property type="match status" value="1"/>
</dbReference>
<accession>A0A1U8LC81</accession>